<protein>
    <submittedName>
        <fullName evidence="1">Uncharacterized protein</fullName>
    </submittedName>
</protein>
<reference evidence="1 2" key="1">
    <citation type="submission" date="2017-08" db="EMBL/GenBank/DDBJ databases">
        <title>Infants hospitalized years apart are colonized by the same room-sourced microbial strains.</title>
        <authorList>
            <person name="Brooks B."/>
            <person name="Olm M.R."/>
            <person name="Firek B.A."/>
            <person name="Baker R."/>
            <person name="Thomas B.C."/>
            <person name="Morowitz M.J."/>
            <person name="Banfield J.F."/>
        </authorList>
    </citation>
    <scope>NUCLEOTIDE SEQUENCE [LARGE SCALE GENOMIC DNA]</scope>
    <source>
        <strain evidence="1">S2_003_000_R2_14</strain>
    </source>
</reference>
<proteinExistence type="predicted"/>
<dbReference type="PANTHER" id="PTHR21174">
    <property type="match status" value="1"/>
</dbReference>
<dbReference type="EMBL" id="QFQP01000024">
    <property type="protein sequence ID" value="PZR08624.1"/>
    <property type="molecule type" value="Genomic_DNA"/>
</dbReference>
<dbReference type="PANTHER" id="PTHR21174:SF0">
    <property type="entry name" value="HD PHOSPHOHYDROLASE FAMILY PROTEIN-RELATED"/>
    <property type="match status" value="1"/>
</dbReference>
<name>A0A2W5UZ14_9BACT</name>
<evidence type="ECO:0000313" key="2">
    <source>
        <dbReference type="Proteomes" id="UP000249061"/>
    </source>
</evidence>
<dbReference type="AlphaFoldDB" id="A0A2W5UZ14"/>
<gene>
    <name evidence="1" type="ORF">DI536_24280</name>
</gene>
<dbReference type="Proteomes" id="UP000249061">
    <property type="component" value="Unassembled WGS sequence"/>
</dbReference>
<comment type="caution">
    <text evidence="1">The sequence shown here is derived from an EMBL/GenBank/DDBJ whole genome shotgun (WGS) entry which is preliminary data.</text>
</comment>
<dbReference type="InterPro" id="IPR009218">
    <property type="entry name" value="HD_phosphohydro"/>
</dbReference>
<sequence length="90" mass="10736">MLDIDLSILAADPMRFLEYDHEIEEEHADVPHTVFIVKRGRFLASQLARPRMFNTDAAHERFERRARAQIEGLLASPRYRSYRFFKWLPC</sequence>
<organism evidence="1 2">
    <name type="scientific">Archangium gephyra</name>
    <dbReference type="NCBI Taxonomy" id="48"/>
    <lineage>
        <taxon>Bacteria</taxon>
        <taxon>Pseudomonadati</taxon>
        <taxon>Myxococcota</taxon>
        <taxon>Myxococcia</taxon>
        <taxon>Myxococcales</taxon>
        <taxon>Cystobacterineae</taxon>
        <taxon>Archangiaceae</taxon>
        <taxon>Archangium</taxon>
    </lineage>
</organism>
<evidence type="ECO:0000313" key="1">
    <source>
        <dbReference type="EMBL" id="PZR08624.1"/>
    </source>
</evidence>
<accession>A0A2W5UZ14</accession>